<dbReference type="PANTHER" id="PTHR33992">
    <property type="entry name" value="RIBONUCLEASE P PROTEIN COMPONENT"/>
    <property type="match status" value="1"/>
</dbReference>
<evidence type="ECO:0000313" key="9">
    <source>
        <dbReference type="EMBL" id="QTD53701.1"/>
    </source>
</evidence>
<dbReference type="Pfam" id="PF00825">
    <property type="entry name" value="Ribonuclease_P"/>
    <property type="match status" value="1"/>
</dbReference>
<evidence type="ECO:0000256" key="8">
    <source>
        <dbReference type="NCBIfam" id="TIGR00188"/>
    </source>
</evidence>
<reference evidence="9" key="1">
    <citation type="submission" date="2021-03" db="EMBL/GenBank/DDBJ databases">
        <title>Acanthopleuribacteraceae sp. M133.</title>
        <authorList>
            <person name="Wang G."/>
        </authorList>
    </citation>
    <scope>NUCLEOTIDE SEQUENCE</scope>
    <source>
        <strain evidence="9">M133</strain>
    </source>
</reference>
<dbReference type="GO" id="GO:0004526">
    <property type="term" value="F:ribonuclease P activity"/>
    <property type="evidence" value="ECO:0007669"/>
    <property type="project" value="UniProtKB-UniRule"/>
</dbReference>
<accession>A0A8A4TWW9</accession>
<evidence type="ECO:0000313" key="10">
    <source>
        <dbReference type="Proteomes" id="UP000663929"/>
    </source>
</evidence>
<evidence type="ECO:0000256" key="7">
    <source>
        <dbReference type="HAMAP-Rule" id="MF_00227"/>
    </source>
</evidence>
<comment type="function">
    <text evidence="1 7">RNaseP catalyzes the removal of the 5'-leader sequence from pre-tRNA to produce the mature 5'-terminus. It can also cleave other RNA substrates such as 4.5S RNA. The protein component plays an auxiliary but essential role in vivo by binding to the 5'-leader sequence and broadening the substrate specificity of the ribozyme.</text>
</comment>
<dbReference type="SUPFAM" id="SSF54211">
    <property type="entry name" value="Ribosomal protein S5 domain 2-like"/>
    <property type="match status" value="1"/>
</dbReference>
<dbReference type="GO" id="GO:0042781">
    <property type="term" value="F:3'-tRNA processing endoribonuclease activity"/>
    <property type="evidence" value="ECO:0007669"/>
    <property type="project" value="TreeGrafter"/>
</dbReference>
<dbReference type="InterPro" id="IPR014721">
    <property type="entry name" value="Ribsml_uS5_D2-typ_fold_subgr"/>
</dbReference>
<keyword evidence="3 7" id="KW-0540">Nuclease</keyword>
<comment type="similarity">
    <text evidence="7">Belongs to the RnpA family.</text>
</comment>
<name>A0A8A4TWW9_SULCO</name>
<keyword evidence="2 7" id="KW-0819">tRNA processing</keyword>
<keyword evidence="4 7" id="KW-0255">Endonuclease</keyword>
<dbReference type="GO" id="GO:0001682">
    <property type="term" value="P:tRNA 5'-leader removal"/>
    <property type="evidence" value="ECO:0007669"/>
    <property type="project" value="UniProtKB-UniRule"/>
</dbReference>
<gene>
    <name evidence="7 9" type="primary">rnpA</name>
    <name evidence="9" type="ORF">J3U87_14705</name>
</gene>
<dbReference type="EMBL" id="CP071793">
    <property type="protein sequence ID" value="QTD53701.1"/>
    <property type="molecule type" value="Genomic_DNA"/>
</dbReference>
<dbReference type="Gene3D" id="3.30.230.10">
    <property type="match status" value="1"/>
</dbReference>
<dbReference type="PROSITE" id="PS00648">
    <property type="entry name" value="RIBONUCLEASE_P"/>
    <property type="match status" value="1"/>
</dbReference>
<dbReference type="InterPro" id="IPR020568">
    <property type="entry name" value="Ribosomal_Su5_D2-typ_SF"/>
</dbReference>
<evidence type="ECO:0000256" key="4">
    <source>
        <dbReference type="ARBA" id="ARBA00022759"/>
    </source>
</evidence>
<dbReference type="KEGG" id="scor:J3U87_14705"/>
<comment type="catalytic activity">
    <reaction evidence="7">
        <text>Endonucleolytic cleavage of RNA, removing 5'-extranucleotides from tRNA precursor.</text>
        <dbReference type="EC" id="3.1.26.5"/>
    </reaction>
</comment>
<dbReference type="GO" id="GO:0030677">
    <property type="term" value="C:ribonuclease P complex"/>
    <property type="evidence" value="ECO:0007669"/>
    <property type="project" value="TreeGrafter"/>
</dbReference>
<dbReference type="GO" id="GO:0000049">
    <property type="term" value="F:tRNA binding"/>
    <property type="evidence" value="ECO:0007669"/>
    <property type="project" value="UniProtKB-UniRule"/>
</dbReference>
<dbReference type="AlphaFoldDB" id="A0A8A4TWW9"/>
<dbReference type="Proteomes" id="UP000663929">
    <property type="component" value="Chromosome"/>
</dbReference>
<sequence length="119" mass="14175">MRDKRFLKRNHLRKSSEFQKVFQRGRKVVTYTLIFRVLPNDLPESRIGLTVSRKVGKATKRNLIKRRVREAFRERKALFPQGFDIVISPRRGILERSFQDYQKSFDILLRKLQRSGAPS</sequence>
<dbReference type="InterPro" id="IPR000100">
    <property type="entry name" value="RNase_P"/>
</dbReference>
<evidence type="ECO:0000256" key="3">
    <source>
        <dbReference type="ARBA" id="ARBA00022722"/>
    </source>
</evidence>
<dbReference type="PANTHER" id="PTHR33992:SF1">
    <property type="entry name" value="RIBONUCLEASE P PROTEIN COMPONENT"/>
    <property type="match status" value="1"/>
</dbReference>
<dbReference type="InterPro" id="IPR020539">
    <property type="entry name" value="RNase_P_CS"/>
</dbReference>
<keyword evidence="5 7" id="KW-0378">Hydrolase</keyword>
<keyword evidence="6 7" id="KW-0694">RNA-binding</keyword>
<protein>
    <recommendedName>
        <fullName evidence="7 8">Ribonuclease P protein component</fullName>
        <shortName evidence="7">RNase P protein</shortName>
        <shortName evidence="7">RNaseP protein</shortName>
        <ecNumber evidence="7 8">3.1.26.5</ecNumber>
    </recommendedName>
    <alternativeName>
        <fullName evidence="7">Protein C5</fullName>
    </alternativeName>
</protein>
<comment type="subunit">
    <text evidence="7">Consists of a catalytic RNA component (M1 or rnpB) and a protein subunit.</text>
</comment>
<evidence type="ECO:0000256" key="2">
    <source>
        <dbReference type="ARBA" id="ARBA00022694"/>
    </source>
</evidence>
<evidence type="ECO:0000256" key="1">
    <source>
        <dbReference type="ARBA" id="ARBA00002663"/>
    </source>
</evidence>
<dbReference type="EC" id="3.1.26.5" evidence="7 8"/>
<organism evidence="9 10">
    <name type="scientific">Sulfidibacter corallicola</name>
    <dbReference type="NCBI Taxonomy" id="2818388"/>
    <lineage>
        <taxon>Bacteria</taxon>
        <taxon>Pseudomonadati</taxon>
        <taxon>Acidobacteriota</taxon>
        <taxon>Holophagae</taxon>
        <taxon>Acanthopleuribacterales</taxon>
        <taxon>Acanthopleuribacteraceae</taxon>
        <taxon>Sulfidibacter</taxon>
    </lineage>
</organism>
<evidence type="ECO:0000256" key="6">
    <source>
        <dbReference type="ARBA" id="ARBA00022884"/>
    </source>
</evidence>
<dbReference type="NCBIfam" id="TIGR00188">
    <property type="entry name" value="rnpA"/>
    <property type="match status" value="1"/>
</dbReference>
<proteinExistence type="inferred from homology"/>
<keyword evidence="10" id="KW-1185">Reference proteome</keyword>
<evidence type="ECO:0000256" key="5">
    <source>
        <dbReference type="ARBA" id="ARBA00022801"/>
    </source>
</evidence>
<dbReference type="HAMAP" id="MF_00227">
    <property type="entry name" value="RNase_P"/>
    <property type="match status" value="1"/>
</dbReference>